<proteinExistence type="predicted"/>
<feature type="region of interest" description="Disordered" evidence="1">
    <location>
        <begin position="55"/>
        <end position="76"/>
    </location>
</feature>
<protein>
    <submittedName>
        <fullName evidence="2">Uncharacterized protein</fullName>
    </submittedName>
</protein>
<reference evidence="2 3" key="1">
    <citation type="submission" date="2019-03" db="EMBL/GenBank/DDBJ databases">
        <title>First draft genome of Liparis tanakae, snailfish: a comprehensive survey of snailfish specific genes.</title>
        <authorList>
            <person name="Kim W."/>
            <person name="Song I."/>
            <person name="Jeong J.-H."/>
            <person name="Kim D."/>
            <person name="Kim S."/>
            <person name="Ryu S."/>
            <person name="Song J.Y."/>
            <person name="Lee S.K."/>
        </authorList>
    </citation>
    <scope>NUCLEOTIDE SEQUENCE [LARGE SCALE GENOMIC DNA]</scope>
    <source>
        <tissue evidence="2">Muscle</tissue>
    </source>
</reference>
<organism evidence="2 3">
    <name type="scientific">Liparis tanakae</name>
    <name type="common">Tanaka's snailfish</name>
    <dbReference type="NCBI Taxonomy" id="230148"/>
    <lineage>
        <taxon>Eukaryota</taxon>
        <taxon>Metazoa</taxon>
        <taxon>Chordata</taxon>
        <taxon>Craniata</taxon>
        <taxon>Vertebrata</taxon>
        <taxon>Euteleostomi</taxon>
        <taxon>Actinopterygii</taxon>
        <taxon>Neopterygii</taxon>
        <taxon>Teleostei</taxon>
        <taxon>Neoteleostei</taxon>
        <taxon>Acanthomorphata</taxon>
        <taxon>Eupercaria</taxon>
        <taxon>Perciformes</taxon>
        <taxon>Cottioidei</taxon>
        <taxon>Cottales</taxon>
        <taxon>Liparidae</taxon>
        <taxon>Liparis</taxon>
    </lineage>
</organism>
<gene>
    <name evidence="2" type="ORF">EYF80_005241</name>
</gene>
<feature type="region of interest" description="Disordered" evidence="1">
    <location>
        <begin position="1"/>
        <end position="39"/>
    </location>
</feature>
<sequence length="76" mass="8749">MGFEPEVMAPRGEAEGRGRPVITTENVLPPPPWERNKEPLRNSLTGLLAFILHHKTGLRGRDDDDEPEEERKRYDQ</sequence>
<keyword evidence="3" id="KW-1185">Reference proteome</keyword>
<evidence type="ECO:0000313" key="2">
    <source>
        <dbReference type="EMBL" id="TNN84541.1"/>
    </source>
</evidence>
<dbReference type="AlphaFoldDB" id="A0A4Z2J3M7"/>
<dbReference type="Proteomes" id="UP000314294">
    <property type="component" value="Unassembled WGS sequence"/>
</dbReference>
<comment type="caution">
    <text evidence="2">The sequence shown here is derived from an EMBL/GenBank/DDBJ whole genome shotgun (WGS) entry which is preliminary data.</text>
</comment>
<evidence type="ECO:0000313" key="3">
    <source>
        <dbReference type="Proteomes" id="UP000314294"/>
    </source>
</evidence>
<name>A0A4Z2J3M7_9TELE</name>
<accession>A0A4Z2J3M7</accession>
<evidence type="ECO:0000256" key="1">
    <source>
        <dbReference type="SAM" id="MobiDB-lite"/>
    </source>
</evidence>
<dbReference type="EMBL" id="SRLO01000026">
    <property type="protein sequence ID" value="TNN84541.1"/>
    <property type="molecule type" value="Genomic_DNA"/>
</dbReference>